<evidence type="ECO:0000313" key="3">
    <source>
        <dbReference type="Proteomes" id="UP001595897"/>
    </source>
</evidence>
<dbReference type="Proteomes" id="UP001595897">
    <property type="component" value="Unassembled WGS sequence"/>
</dbReference>
<sequence length="808" mass="92911">MKPFYLTLGICLIAACATLAASDLQDRFGAAQPQQRIVSDLPEDNIDYWQDVKPVVEQRCVVCHSCFDAPCQLKMTAVEGIDRGASKSKVYNAARINHAPLTRLFEDAQSTEKWREKAFFPVLNEHGSSVQANKDASLMYQLLSLKEKHPQPSTDILPDDFTLGYDRTEVCASPEQMHLYTQDNPLWGMPYALPGLASAEQTILKTWLEQGARYTARQSLPAPYLEKIKQWEAFLNGPARKQQLVNRYIYEHLFLANIYFSELEDDTQQPQYFRLVRSSSAPGQPVELIATRRPYDPPYGNKSSNERVYYRLVPYLETIVRKTHLPYALNQARKDRWNELFYQATYEVRYLPDYSEKVAANPFKAFEQLPLEARYKFMLDEAQFIIMNFIKGPVCRGQVAVNVIRDHFWVFFVNPDLPINQKLAQHVDIQADQLELPSAQEDIFMPLTNWMRYAEKAKLAAKEKQQFIVDNFVSKDQDGLKINEQIIWNGKPSKYNIQAENNQQTPFNNNAALTVFRHFDNASVHKGLLGQNPKTAWVIDYPLLERIYYLLVAGYDVYGNAGHQLLSRLYMDFLRMDGENLFLDFLPEDTRNTAINTWYQGDQKEVREYFADASYYAKVGTSIEYATADPKRELYAKLKAHLGPALTHRHDLRNIHNDKVAAALTRLQAFKGKGVQHLAELTMIEIQTGKDSYNYVSLIKNNAHKSVTSMFGEQLELLPTEHNVTVLSGLVGSYPNALMRVSVNDLDTFVTEVLAMKTSEDYTALMNKYGMRRTNPAFWEFSDRMHAFIENGVKVEAGYLDYNRLENR</sequence>
<gene>
    <name evidence="2" type="ORF">ACFO4O_13760</name>
</gene>
<comment type="caution">
    <text evidence="2">The sequence shown here is derived from an EMBL/GenBank/DDBJ whole genome shotgun (WGS) entry which is preliminary data.</text>
</comment>
<dbReference type="GO" id="GO:0016853">
    <property type="term" value="F:isomerase activity"/>
    <property type="evidence" value="ECO:0007669"/>
    <property type="project" value="UniProtKB-KW"/>
</dbReference>
<keyword evidence="3" id="KW-1185">Reference proteome</keyword>
<proteinExistence type="predicted"/>
<keyword evidence="1" id="KW-0732">Signal</keyword>
<evidence type="ECO:0000256" key="1">
    <source>
        <dbReference type="SAM" id="SignalP"/>
    </source>
</evidence>
<evidence type="ECO:0000313" key="2">
    <source>
        <dbReference type="EMBL" id="MFC4701234.1"/>
    </source>
</evidence>
<organism evidence="2 3">
    <name type="scientific">Glaciecola siphonariae</name>
    <dbReference type="NCBI Taxonomy" id="521012"/>
    <lineage>
        <taxon>Bacteria</taxon>
        <taxon>Pseudomonadati</taxon>
        <taxon>Pseudomonadota</taxon>
        <taxon>Gammaproteobacteria</taxon>
        <taxon>Alteromonadales</taxon>
        <taxon>Alteromonadaceae</taxon>
        <taxon>Glaciecola</taxon>
    </lineage>
</organism>
<dbReference type="PROSITE" id="PS51257">
    <property type="entry name" value="PROKAR_LIPOPROTEIN"/>
    <property type="match status" value="1"/>
</dbReference>
<feature type="chain" id="PRO_5045495926" evidence="1">
    <location>
        <begin position="21"/>
        <end position="808"/>
    </location>
</feature>
<dbReference type="Pfam" id="PF06934">
    <property type="entry name" value="CTI"/>
    <property type="match status" value="1"/>
</dbReference>
<reference evidence="3" key="1">
    <citation type="journal article" date="2019" name="Int. J. Syst. Evol. Microbiol.">
        <title>The Global Catalogue of Microorganisms (GCM) 10K type strain sequencing project: providing services to taxonomists for standard genome sequencing and annotation.</title>
        <authorList>
            <consortium name="The Broad Institute Genomics Platform"/>
            <consortium name="The Broad Institute Genome Sequencing Center for Infectious Disease"/>
            <person name="Wu L."/>
            <person name="Ma J."/>
        </authorList>
    </citation>
    <scope>NUCLEOTIDE SEQUENCE [LARGE SCALE GENOMIC DNA]</scope>
    <source>
        <strain evidence="3">KACC 12507</strain>
    </source>
</reference>
<dbReference type="RefSeq" id="WP_382409476.1">
    <property type="nucleotide sequence ID" value="NZ_JBHSGU010000005.1"/>
</dbReference>
<dbReference type="InterPro" id="IPR010706">
    <property type="entry name" value="Fatty_acid_cis-trans_isomerase"/>
</dbReference>
<feature type="signal peptide" evidence="1">
    <location>
        <begin position="1"/>
        <end position="20"/>
    </location>
</feature>
<accession>A0ABV9LZI6</accession>
<name>A0ABV9LZI6_9ALTE</name>
<keyword evidence="2" id="KW-0413">Isomerase</keyword>
<dbReference type="EMBL" id="JBHSGU010000005">
    <property type="protein sequence ID" value="MFC4701234.1"/>
    <property type="molecule type" value="Genomic_DNA"/>
</dbReference>
<protein>
    <submittedName>
        <fullName evidence="2">Fatty acid cis/trans isomerase</fullName>
    </submittedName>
</protein>